<comment type="function">
    <text evidence="13">Broad spectrum monooxygenase that catalyzes the oxygenation of a wide variety of nitrogen- and sulfur-containing compounds including xenobiotics. Catalyzes the S-oxygenation of hypotaurine to produce taurine, an organic osmolyte involved in cell volume regulation as well as a variety of cytoprotective and developmental processes. In vitro, catalyzes the N-oxygenation of trimethylamine (TMA) to produce trimethylamine N-oxide (TMAO) and could therefore participate to the detoxification of this compound that is generated by the action of gut microbiota from dietary precursors such as choline, choline containing compounds, betaine or L-carnitine.</text>
</comment>
<evidence type="ECO:0000256" key="7">
    <source>
        <dbReference type="ARBA" id="ARBA00022827"/>
    </source>
</evidence>
<dbReference type="GO" id="GO:0047822">
    <property type="term" value="F:hypotaurine monooxygenase activity"/>
    <property type="evidence" value="ECO:0007669"/>
    <property type="project" value="RHEA"/>
</dbReference>
<evidence type="ECO:0000256" key="15">
    <source>
        <dbReference type="ARBA" id="ARBA00048041"/>
    </source>
</evidence>
<dbReference type="GO" id="GO:0005789">
    <property type="term" value="C:endoplasmic reticulum membrane"/>
    <property type="evidence" value="ECO:0007669"/>
    <property type="project" value="UniProtKB-SubCell"/>
</dbReference>
<evidence type="ECO:0000313" key="21">
    <source>
        <dbReference type="Proteomes" id="UP000261520"/>
    </source>
</evidence>
<evidence type="ECO:0000256" key="3">
    <source>
        <dbReference type="ARBA" id="ARBA00009183"/>
    </source>
</evidence>
<comment type="catalytic activity">
    <reaction evidence="14">
        <text>hypotaurine + NADH + O2 + H(+) = taurine + NAD(+) + H2O</text>
        <dbReference type="Rhea" id="RHEA:74111"/>
        <dbReference type="ChEBI" id="CHEBI:15377"/>
        <dbReference type="ChEBI" id="CHEBI:15378"/>
        <dbReference type="ChEBI" id="CHEBI:15379"/>
        <dbReference type="ChEBI" id="CHEBI:57540"/>
        <dbReference type="ChEBI" id="CHEBI:57853"/>
        <dbReference type="ChEBI" id="CHEBI:57945"/>
        <dbReference type="ChEBI" id="CHEBI:507393"/>
        <dbReference type="EC" id="1.14.13.8"/>
    </reaction>
    <physiologicalReaction direction="left-to-right" evidence="14">
        <dbReference type="Rhea" id="RHEA:74112"/>
    </physiologicalReaction>
</comment>
<dbReference type="AlphaFoldDB" id="A0A3B4AI07"/>
<evidence type="ECO:0000256" key="5">
    <source>
        <dbReference type="ARBA" id="ARBA00022692"/>
    </source>
</evidence>
<evidence type="ECO:0000256" key="16">
    <source>
        <dbReference type="ARBA" id="ARBA00048088"/>
    </source>
</evidence>
<name>A0A3B4AI07_9GOBI</name>
<accession>A0A3B4AI07</accession>
<comment type="catalytic activity">
    <reaction evidence="17">
        <text>N,N-dimethylaniline + NADPH + O2 + H(+) = N,N-dimethylaniline N-oxide + NADP(+) + H2O</text>
        <dbReference type="Rhea" id="RHEA:24468"/>
        <dbReference type="ChEBI" id="CHEBI:15377"/>
        <dbReference type="ChEBI" id="CHEBI:15378"/>
        <dbReference type="ChEBI" id="CHEBI:15379"/>
        <dbReference type="ChEBI" id="CHEBI:16269"/>
        <dbReference type="ChEBI" id="CHEBI:17735"/>
        <dbReference type="ChEBI" id="CHEBI:57783"/>
        <dbReference type="ChEBI" id="CHEBI:58349"/>
        <dbReference type="EC" id="1.14.13.8"/>
    </reaction>
    <physiologicalReaction direction="left-to-right" evidence="17">
        <dbReference type="Rhea" id="RHEA:24469"/>
    </physiologicalReaction>
</comment>
<keyword evidence="7 18" id="KW-0274">FAD</keyword>
<dbReference type="FunFam" id="3.50.50.60:FF:000159">
    <property type="entry name" value="Dimethylaniline monooxygenase [N-oxide-forming]"/>
    <property type="match status" value="1"/>
</dbReference>
<proteinExistence type="inferred from homology"/>
<dbReference type="GO" id="GO:0034899">
    <property type="term" value="F:trimethylamine monooxygenase activity"/>
    <property type="evidence" value="ECO:0007669"/>
    <property type="project" value="UniProtKB-EC"/>
</dbReference>
<protein>
    <recommendedName>
        <fullName evidence="19">Flavin-containing monooxygenase</fullName>
        <ecNumber evidence="19">1.-.-.-</ecNumber>
    </recommendedName>
</protein>
<evidence type="ECO:0000256" key="11">
    <source>
        <dbReference type="ARBA" id="ARBA00023033"/>
    </source>
</evidence>
<dbReference type="PIRSF" id="PIRSF000332">
    <property type="entry name" value="FMO"/>
    <property type="match status" value="1"/>
</dbReference>
<evidence type="ECO:0000256" key="8">
    <source>
        <dbReference type="ARBA" id="ARBA00022857"/>
    </source>
</evidence>
<dbReference type="InterPro" id="IPR036188">
    <property type="entry name" value="FAD/NAD-bd_sf"/>
</dbReference>
<keyword evidence="11 18" id="KW-0503">Monooxygenase</keyword>
<evidence type="ECO:0000256" key="6">
    <source>
        <dbReference type="ARBA" id="ARBA00022824"/>
    </source>
</evidence>
<dbReference type="InterPro" id="IPR020946">
    <property type="entry name" value="Flavin_mOase-like"/>
</dbReference>
<dbReference type="EC" id="1.-.-.-" evidence="19"/>
<evidence type="ECO:0000256" key="4">
    <source>
        <dbReference type="ARBA" id="ARBA00022630"/>
    </source>
</evidence>
<evidence type="ECO:0000256" key="12">
    <source>
        <dbReference type="ARBA" id="ARBA00023136"/>
    </source>
</evidence>
<evidence type="ECO:0000313" key="20">
    <source>
        <dbReference type="Ensembl" id="ENSPMGP00000016737.1"/>
    </source>
</evidence>
<dbReference type="Proteomes" id="UP000261520">
    <property type="component" value="Unplaced"/>
</dbReference>
<dbReference type="Pfam" id="PF00743">
    <property type="entry name" value="FMO-like"/>
    <property type="match status" value="1"/>
</dbReference>
<dbReference type="FunFam" id="3.50.50.60:FF:000023">
    <property type="entry name" value="Dimethylaniline monooxygenase [N-oxide-forming]"/>
    <property type="match status" value="1"/>
</dbReference>
<dbReference type="GO" id="GO:0050661">
    <property type="term" value="F:NADP binding"/>
    <property type="evidence" value="ECO:0007669"/>
    <property type="project" value="InterPro"/>
</dbReference>
<evidence type="ECO:0000256" key="10">
    <source>
        <dbReference type="ARBA" id="ARBA00023002"/>
    </source>
</evidence>
<keyword evidence="8 18" id="KW-0521">NADP</keyword>
<reference evidence="20" key="1">
    <citation type="submission" date="2025-08" db="UniProtKB">
        <authorList>
            <consortium name="Ensembl"/>
        </authorList>
    </citation>
    <scope>IDENTIFICATION</scope>
</reference>
<keyword evidence="6 18" id="KW-0256">Endoplasmic reticulum</keyword>
<organism evidence="20 21">
    <name type="scientific">Periophthalmus magnuspinnatus</name>
    <dbReference type="NCBI Taxonomy" id="409849"/>
    <lineage>
        <taxon>Eukaryota</taxon>
        <taxon>Metazoa</taxon>
        <taxon>Chordata</taxon>
        <taxon>Craniata</taxon>
        <taxon>Vertebrata</taxon>
        <taxon>Euteleostomi</taxon>
        <taxon>Actinopterygii</taxon>
        <taxon>Neopterygii</taxon>
        <taxon>Teleostei</taxon>
        <taxon>Neoteleostei</taxon>
        <taxon>Acanthomorphata</taxon>
        <taxon>Gobiaria</taxon>
        <taxon>Gobiiformes</taxon>
        <taxon>Gobioidei</taxon>
        <taxon>Gobiidae</taxon>
        <taxon>Oxudercinae</taxon>
        <taxon>Periophthalmus</taxon>
    </lineage>
</organism>
<dbReference type="Gene3D" id="3.50.50.60">
    <property type="entry name" value="FAD/NAD(P)-binding domain"/>
    <property type="match status" value="1"/>
</dbReference>
<evidence type="ECO:0000256" key="18">
    <source>
        <dbReference type="PIRNR" id="PIRNR000332"/>
    </source>
</evidence>
<evidence type="ECO:0000256" key="13">
    <source>
        <dbReference type="ARBA" id="ARBA00045957"/>
    </source>
</evidence>
<evidence type="ECO:0000256" key="17">
    <source>
        <dbReference type="ARBA" id="ARBA00049443"/>
    </source>
</evidence>
<dbReference type="InterPro" id="IPR050346">
    <property type="entry name" value="FMO-like"/>
</dbReference>
<dbReference type="GO" id="GO:0004499">
    <property type="term" value="F:N,N-dimethylaniline monooxygenase activity"/>
    <property type="evidence" value="ECO:0007669"/>
    <property type="project" value="UniProtKB-UniRule"/>
</dbReference>
<comment type="catalytic activity">
    <reaction evidence="15">
        <text>hypotaurine + NADPH + O2 + H(+) = taurine + NADP(+) + H2O</text>
        <dbReference type="Rhea" id="RHEA:69819"/>
        <dbReference type="ChEBI" id="CHEBI:15377"/>
        <dbReference type="ChEBI" id="CHEBI:15378"/>
        <dbReference type="ChEBI" id="CHEBI:15379"/>
        <dbReference type="ChEBI" id="CHEBI:57783"/>
        <dbReference type="ChEBI" id="CHEBI:57853"/>
        <dbReference type="ChEBI" id="CHEBI:58349"/>
        <dbReference type="ChEBI" id="CHEBI:507393"/>
        <dbReference type="EC" id="1.14.13.8"/>
    </reaction>
    <physiologicalReaction direction="left-to-right" evidence="15">
        <dbReference type="Rhea" id="RHEA:69820"/>
    </physiologicalReaction>
</comment>
<keyword evidence="10 18" id="KW-0560">Oxidoreductase</keyword>
<keyword evidence="21" id="KW-1185">Reference proteome</keyword>
<keyword evidence="9" id="KW-1133">Transmembrane helix</keyword>
<keyword evidence="5" id="KW-0812">Transmembrane</keyword>
<dbReference type="GO" id="GO:0050660">
    <property type="term" value="F:flavin adenine dinucleotide binding"/>
    <property type="evidence" value="ECO:0007669"/>
    <property type="project" value="InterPro"/>
</dbReference>
<dbReference type="Ensembl" id="ENSPMGT00000017869.1">
    <property type="protein sequence ID" value="ENSPMGP00000016737.1"/>
    <property type="gene ID" value="ENSPMGG00000013273.1"/>
</dbReference>
<evidence type="ECO:0000256" key="19">
    <source>
        <dbReference type="RuleBase" id="RU361177"/>
    </source>
</evidence>
<keyword evidence="12 18" id="KW-0472">Membrane</keyword>
<evidence type="ECO:0000256" key="1">
    <source>
        <dbReference type="ARBA" id="ARBA00001974"/>
    </source>
</evidence>
<comment type="similarity">
    <text evidence="3 18 19">Belongs to the FMO family.</text>
</comment>
<evidence type="ECO:0000256" key="14">
    <source>
        <dbReference type="ARBA" id="ARBA00047338"/>
    </source>
</evidence>
<dbReference type="SUPFAM" id="SSF51905">
    <property type="entry name" value="FAD/NAD(P)-binding domain"/>
    <property type="match status" value="2"/>
</dbReference>
<dbReference type="InterPro" id="IPR000960">
    <property type="entry name" value="Flavin_mOase"/>
</dbReference>
<comment type="cofactor">
    <cofactor evidence="1 18 19">
        <name>FAD</name>
        <dbReference type="ChEBI" id="CHEBI:57692"/>
    </cofactor>
</comment>
<reference evidence="20" key="2">
    <citation type="submission" date="2025-09" db="UniProtKB">
        <authorList>
            <consortium name="Ensembl"/>
        </authorList>
    </citation>
    <scope>IDENTIFICATION</scope>
</reference>
<dbReference type="PRINTS" id="PR00370">
    <property type="entry name" value="FMOXYGENASE"/>
</dbReference>
<sequence>MVQSVAVIGAGLSGLSCIKTCLEEGLQPTCFESSCDIGGVWRYKFEPDRANIYQTVVINSSKEMMAYSDFPPPAELPNNMHHSEVLGYLRLYAEHFKLLPHIHFKTAVQKVRQTPDFALTGQWEVDTEKQNGQKETHVFDAVIVCTGHFTHPHFPLKDFPGIENFEGRYFHSWEYRNTNGMEGKTVVVIGIGNSGGDIAVDISRVAEKVYVSSRSGAWVLGRVGPGGLPFDISFSRMDQIWGSFFPTRVTKNYINNIHLPARILSGRIRVKPKVKEFSGSSVVFDDGTIIDKVDVVIFATGYNYNFPFLPPELQNKSGYRLRLYRHIIPPSLAHPTLAVVGLINALGSVNPMSEMQGRWATRVFKGIIKLPSEETMNREIENETEIMFSCSDLNPLYVFFVPYLDSLAKEVGVLPNFLWLFLTDPRLAMQVLFGPCTPYQYRLTGPGRWSGARQAILSQWERMYEPFKTRVVPEPEKKNKFKLKVLFAQPVSLIESLV</sequence>
<evidence type="ECO:0000256" key="2">
    <source>
        <dbReference type="ARBA" id="ARBA00004389"/>
    </source>
</evidence>
<comment type="catalytic activity">
    <reaction evidence="16">
        <text>trimethylamine + NADPH + O2 = trimethylamine N-oxide + NADP(+) + H2O</text>
        <dbReference type="Rhea" id="RHEA:31979"/>
        <dbReference type="ChEBI" id="CHEBI:15377"/>
        <dbReference type="ChEBI" id="CHEBI:15379"/>
        <dbReference type="ChEBI" id="CHEBI:15724"/>
        <dbReference type="ChEBI" id="CHEBI:57783"/>
        <dbReference type="ChEBI" id="CHEBI:58349"/>
        <dbReference type="ChEBI" id="CHEBI:58389"/>
        <dbReference type="EC" id="1.14.13.148"/>
    </reaction>
    <physiologicalReaction direction="left-to-right" evidence="16">
        <dbReference type="Rhea" id="RHEA:31980"/>
    </physiologicalReaction>
</comment>
<comment type="subcellular location">
    <subcellularLocation>
        <location evidence="2">Endoplasmic reticulum membrane</location>
        <topology evidence="2">Single-pass membrane protein</topology>
    </subcellularLocation>
</comment>
<evidence type="ECO:0000256" key="9">
    <source>
        <dbReference type="ARBA" id="ARBA00022989"/>
    </source>
</evidence>
<dbReference type="PANTHER" id="PTHR23023">
    <property type="entry name" value="DIMETHYLANILINE MONOOXYGENASE"/>
    <property type="match status" value="1"/>
</dbReference>
<keyword evidence="4 18" id="KW-0285">Flavoprotein</keyword>